<dbReference type="EMBL" id="CP049916">
    <property type="protein sequence ID" value="QIO09139.1"/>
    <property type="molecule type" value="Genomic_DNA"/>
</dbReference>
<dbReference type="PROSITE" id="PS50850">
    <property type="entry name" value="MFS"/>
    <property type="match status" value="1"/>
</dbReference>
<feature type="transmembrane region" description="Helical" evidence="4">
    <location>
        <begin position="278"/>
        <end position="300"/>
    </location>
</feature>
<organism evidence="6 7">
    <name type="scientific">Acinetobacter lanii</name>
    <dbReference type="NCBI Taxonomy" id="2715163"/>
    <lineage>
        <taxon>Bacteria</taxon>
        <taxon>Pseudomonadati</taxon>
        <taxon>Pseudomonadota</taxon>
        <taxon>Gammaproteobacteria</taxon>
        <taxon>Moraxellales</taxon>
        <taxon>Moraxellaceae</taxon>
        <taxon>Acinetobacter</taxon>
    </lineage>
</organism>
<feature type="transmembrane region" description="Helical" evidence="4">
    <location>
        <begin position="307"/>
        <end position="326"/>
    </location>
</feature>
<dbReference type="Proteomes" id="UP000501939">
    <property type="component" value="Chromosome"/>
</dbReference>
<feature type="transmembrane region" description="Helical" evidence="4">
    <location>
        <begin position="7"/>
        <end position="26"/>
    </location>
</feature>
<evidence type="ECO:0000256" key="4">
    <source>
        <dbReference type="SAM" id="Phobius"/>
    </source>
</evidence>
<proteinExistence type="predicted"/>
<evidence type="ECO:0000313" key="7">
    <source>
        <dbReference type="Proteomes" id="UP000501939"/>
    </source>
</evidence>
<name>A0A6G8S4K8_9GAMM</name>
<feature type="transmembrane region" description="Helical" evidence="4">
    <location>
        <begin position="338"/>
        <end position="356"/>
    </location>
</feature>
<feature type="transmembrane region" description="Helical" evidence="4">
    <location>
        <begin position="172"/>
        <end position="190"/>
    </location>
</feature>
<dbReference type="PANTHER" id="PTHR23546">
    <property type="entry name" value="TRANSPORT PROTEIN"/>
    <property type="match status" value="1"/>
</dbReference>
<feature type="transmembrane region" description="Helical" evidence="4">
    <location>
        <begin position="242"/>
        <end position="266"/>
    </location>
</feature>
<dbReference type="AlphaFoldDB" id="A0A6G8S4K8"/>
<feature type="transmembrane region" description="Helical" evidence="4">
    <location>
        <begin position="99"/>
        <end position="124"/>
    </location>
</feature>
<feature type="transmembrane region" description="Helical" evidence="4">
    <location>
        <begin position="397"/>
        <end position="414"/>
    </location>
</feature>
<dbReference type="InterPro" id="IPR036259">
    <property type="entry name" value="MFS_trans_sf"/>
</dbReference>
<gene>
    <name evidence="6" type="ORF">G8D99_08975</name>
</gene>
<sequence length="445" mass="48764">MTRNQHIFSLASLVNGISFSMILPLLAPIIRQLKLSELQGGAMVSAGALWMAIAALYISKHPAKYSVYQLLMLGFVGMTLTWTLFSGVLLYSLNSTLGIMSVFLGLLVARASTGVFMAMPQIALQSYVMTAFNAEHTRSQAMAKFGALNSLGIVIGPFLTTVFLIGGLQTPLWIAVSLLAVVTILIVFCYEHQDQTQDLTLVSSEPSTGVIPQDQLSPIKDAVPQTDHPNIANAKASIRKMLFWLSLGFYLYVAIVTLNLTAGFYLQDHFQISIQDSAMYFSQCSLIVGISMVCMQVLIARYLTWSLYRLLGVGILAMAMGLIISISTDQLRIFQSCYLFYGIAVACLMPAFSTGAAAQAPQHMQTQVASWCTATQALSFVIGPLISTGLYQWHSTLPYGLLIIGLIALTAYAWREKYLATQRNIHPHSLNETSVDHHAVHENSR</sequence>
<feature type="transmembrane region" description="Helical" evidence="4">
    <location>
        <begin position="70"/>
        <end position="93"/>
    </location>
</feature>
<dbReference type="KEGG" id="alj:G8D99_08975"/>
<dbReference type="RefSeq" id="WP_166324732.1">
    <property type="nucleotide sequence ID" value="NZ_CP049916.1"/>
</dbReference>
<keyword evidence="3 4" id="KW-0472">Membrane</keyword>
<protein>
    <submittedName>
        <fullName evidence="6">MFS transporter</fullName>
    </submittedName>
</protein>
<feature type="transmembrane region" description="Helical" evidence="4">
    <location>
        <begin position="145"/>
        <end position="166"/>
    </location>
</feature>
<feature type="domain" description="Major facilitator superfamily (MFS) profile" evidence="5">
    <location>
        <begin position="4"/>
        <end position="423"/>
    </location>
</feature>
<dbReference type="Gene3D" id="1.20.1250.20">
    <property type="entry name" value="MFS general substrate transporter like domains"/>
    <property type="match status" value="1"/>
</dbReference>
<evidence type="ECO:0000259" key="5">
    <source>
        <dbReference type="PROSITE" id="PS50850"/>
    </source>
</evidence>
<dbReference type="SUPFAM" id="SSF103473">
    <property type="entry name" value="MFS general substrate transporter"/>
    <property type="match status" value="1"/>
</dbReference>
<evidence type="ECO:0000256" key="3">
    <source>
        <dbReference type="ARBA" id="ARBA00023136"/>
    </source>
</evidence>
<feature type="transmembrane region" description="Helical" evidence="4">
    <location>
        <begin position="38"/>
        <end position="58"/>
    </location>
</feature>
<keyword evidence="1 4" id="KW-0812">Transmembrane</keyword>
<feature type="transmembrane region" description="Helical" evidence="4">
    <location>
        <begin position="368"/>
        <end position="391"/>
    </location>
</feature>
<evidence type="ECO:0000313" key="6">
    <source>
        <dbReference type="EMBL" id="QIO09139.1"/>
    </source>
</evidence>
<evidence type="ECO:0000256" key="2">
    <source>
        <dbReference type="ARBA" id="ARBA00022989"/>
    </source>
</evidence>
<dbReference type="PANTHER" id="PTHR23546:SF1">
    <property type="entry name" value="MEMBRANE PROTEIN"/>
    <property type="match status" value="1"/>
</dbReference>
<evidence type="ECO:0000256" key="1">
    <source>
        <dbReference type="ARBA" id="ARBA00022692"/>
    </source>
</evidence>
<dbReference type="GO" id="GO:0022857">
    <property type="term" value="F:transmembrane transporter activity"/>
    <property type="evidence" value="ECO:0007669"/>
    <property type="project" value="InterPro"/>
</dbReference>
<dbReference type="InterPro" id="IPR020846">
    <property type="entry name" value="MFS_dom"/>
</dbReference>
<dbReference type="InterPro" id="IPR011701">
    <property type="entry name" value="MFS"/>
</dbReference>
<keyword evidence="7" id="KW-1185">Reference proteome</keyword>
<reference evidence="6 7" key="1">
    <citation type="submission" date="2020-03" db="EMBL/GenBank/DDBJ databases">
        <authorList>
            <person name="Zhu W."/>
        </authorList>
    </citation>
    <scope>NUCLEOTIDE SEQUENCE [LARGE SCALE GENOMIC DNA]</scope>
    <source>
        <strain evidence="6 7">185</strain>
    </source>
</reference>
<accession>A0A6G8S4K8</accession>
<dbReference type="Pfam" id="PF07690">
    <property type="entry name" value="MFS_1"/>
    <property type="match status" value="1"/>
</dbReference>
<keyword evidence="2 4" id="KW-1133">Transmembrane helix</keyword>